<comment type="caution">
    <text evidence="1">The sequence shown here is derived from an EMBL/GenBank/DDBJ whole genome shotgun (WGS) entry which is preliminary data.</text>
</comment>
<gene>
    <name evidence="1" type="ORF">GGQ67_001107</name>
</gene>
<accession>A0A7W6CLU1</accession>
<evidence type="ECO:0000313" key="2">
    <source>
        <dbReference type="Proteomes" id="UP000582090"/>
    </source>
</evidence>
<keyword evidence="2" id="KW-1185">Reference proteome</keyword>
<dbReference type="Proteomes" id="UP000582090">
    <property type="component" value="Unassembled WGS sequence"/>
</dbReference>
<protein>
    <submittedName>
        <fullName evidence="1">Uncharacterized protein</fullName>
    </submittedName>
</protein>
<sequence>MFGALADGTSLSASEIDSFDAEKLIFWWDCIMEWRRYAANLES</sequence>
<evidence type="ECO:0000313" key="1">
    <source>
        <dbReference type="EMBL" id="MBB3963482.1"/>
    </source>
</evidence>
<dbReference type="EMBL" id="JACIDW010000002">
    <property type="protein sequence ID" value="MBB3963482.1"/>
    <property type="molecule type" value="Genomic_DNA"/>
</dbReference>
<name>A0A7W6CLU1_9HYPH</name>
<proteinExistence type="predicted"/>
<dbReference type="AlphaFoldDB" id="A0A7W6CLU1"/>
<organism evidence="1 2">
    <name type="scientific">Rhizobium metallidurans</name>
    <dbReference type="NCBI Taxonomy" id="1265931"/>
    <lineage>
        <taxon>Bacteria</taxon>
        <taxon>Pseudomonadati</taxon>
        <taxon>Pseudomonadota</taxon>
        <taxon>Alphaproteobacteria</taxon>
        <taxon>Hyphomicrobiales</taxon>
        <taxon>Rhizobiaceae</taxon>
        <taxon>Rhizobium/Agrobacterium group</taxon>
        <taxon>Rhizobium</taxon>
    </lineage>
</organism>
<reference evidence="1 2" key="1">
    <citation type="submission" date="2020-08" db="EMBL/GenBank/DDBJ databases">
        <title>Genomic Encyclopedia of Type Strains, Phase IV (KMG-IV): sequencing the most valuable type-strain genomes for metagenomic binning, comparative biology and taxonomic classification.</title>
        <authorList>
            <person name="Goeker M."/>
        </authorList>
    </citation>
    <scope>NUCLEOTIDE SEQUENCE [LARGE SCALE GENOMIC DNA]</scope>
    <source>
        <strain evidence="1 2">DSM 26575</strain>
    </source>
</reference>